<reference evidence="10" key="1">
    <citation type="journal article" date="2019" name="Int. J. Syst. Evol. Microbiol.">
        <title>The Global Catalogue of Microorganisms (GCM) 10K type strain sequencing project: providing services to taxonomists for standard genome sequencing and annotation.</title>
        <authorList>
            <consortium name="The Broad Institute Genomics Platform"/>
            <consortium name="The Broad Institute Genome Sequencing Center for Infectious Disease"/>
            <person name="Wu L."/>
            <person name="Ma J."/>
        </authorList>
    </citation>
    <scope>NUCLEOTIDE SEQUENCE [LARGE SCALE GENOMIC DNA]</scope>
    <source>
        <strain evidence="10">CCM 8951</strain>
    </source>
</reference>
<feature type="transmembrane region" description="Helical" evidence="7">
    <location>
        <begin position="83"/>
        <end position="101"/>
    </location>
</feature>
<dbReference type="Pfam" id="PF02308">
    <property type="entry name" value="MgtC"/>
    <property type="match status" value="1"/>
</dbReference>
<evidence type="ECO:0000256" key="7">
    <source>
        <dbReference type="SAM" id="Phobius"/>
    </source>
</evidence>
<dbReference type="InterPro" id="IPR049177">
    <property type="entry name" value="MgtC_SapB_SrpB_YhiD_N"/>
</dbReference>
<evidence type="ECO:0000259" key="8">
    <source>
        <dbReference type="Pfam" id="PF02308"/>
    </source>
</evidence>
<organism evidence="9 10">
    <name type="scientific">Lapidilactobacillus mulanensis</name>
    <dbReference type="NCBI Taxonomy" id="2485999"/>
    <lineage>
        <taxon>Bacteria</taxon>
        <taxon>Bacillati</taxon>
        <taxon>Bacillota</taxon>
        <taxon>Bacilli</taxon>
        <taxon>Lactobacillales</taxon>
        <taxon>Lactobacillaceae</taxon>
        <taxon>Lapidilactobacillus</taxon>
    </lineage>
</organism>
<sequence length="234" mass="25877">MHHYQLTYLEIIIRLVAAIIMGGAIGFEREYKSRPAGMRTHILVCVGAALLALIQEQITAQTVDFAQSQPKLMRILTADRTRIIAQVVSGIGFLGAGTIIMTKQTVKGLTTAASVWAVAAVGIALGSGLYVIAFTGFIAIMIALAVISYLVPLPRIRRLQVEIEHGEETVAYIQSFLKERQVLIENLDLKITRETIESERKYLIMLTLTVPKDVDEDKLVIELSDNKDILLLCQ</sequence>
<dbReference type="RefSeq" id="WP_379894324.1">
    <property type="nucleotide sequence ID" value="NZ_JBHTOF010000009.1"/>
</dbReference>
<protein>
    <submittedName>
        <fullName evidence="9">MgtC/SapB family protein</fullName>
    </submittedName>
</protein>
<keyword evidence="3" id="KW-1003">Cell membrane</keyword>
<keyword evidence="4 7" id="KW-0812">Transmembrane</keyword>
<evidence type="ECO:0000313" key="10">
    <source>
        <dbReference type="Proteomes" id="UP001597244"/>
    </source>
</evidence>
<feature type="domain" description="MgtC/SapB/SrpB/YhiD N-terminal" evidence="8">
    <location>
        <begin position="15"/>
        <end position="149"/>
    </location>
</feature>
<evidence type="ECO:0000256" key="2">
    <source>
        <dbReference type="ARBA" id="ARBA00009298"/>
    </source>
</evidence>
<comment type="subcellular location">
    <subcellularLocation>
        <location evidence="1">Cell membrane</location>
        <topology evidence="1">Multi-pass membrane protein</topology>
    </subcellularLocation>
</comment>
<feature type="transmembrane region" description="Helical" evidence="7">
    <location>
        <begin position="131"/>
        <end position="151"/>
    </location>
</feature>
<keyword evidence="6 7" id="KW-0472">Membrane</keyword>
<evidence type="ECO:0000256" key="6">
    <source>
        <dbReference type="ARBA" id="ARBA00023136"/>
    </source>
</evidence>
<evidence type="ECO:0000313" key="9">
    <source>
        <dbReference type="EMBL" id="MFD1464554.1"/>
    </source>
</evidence>
<dbReference type="PRINTS" id="PR01837">
    <property type="entry name" value="MGTCSAPBPROT"/>
</dbReference>
<comment type="similarity">
    <text evidence="2">Belongs to the MgtC/SapB family.</text>
</comment>
<dbReference type="InterPro" id="IPR003416">
    <property type="entry name" value="MgtC/SapB/SrpB/YhiD_fam"/>
</dbReference>
<name>A0ABW4DLY5_9LACO</name>
<keyword evidence="10" id="KW-1185">Reference proteome</keyword>
<gene>
    <name evidence="9" type="ORF">ACFQ4L_00405</name>
</gene>
<evidence type="ECO:0000256" key="5">
    <source>
        <dbReference type="ARBA" id="ARBA00022989"/>
    </source>
</evidence>
<dbReference type="EMBL" id="JBHTOF010000009">
    <property type="protein sequence ID" value="MFD1464554.1"/>
    <property type="molecule type" value="Genomic_DNA"/>
</dbReference>
<dbReference type="Proteomes" id="UP001597244">
    <property type="component" value="Unassembled WGS sequence"/>
</dbReference>
<accession>A0ABW4DLY5</accession>
<feature type="transmembrane region" description="Helical" evidence="7">
    <location>
        <begin position="6"/>
        <end position="28"/>
    </location>
</feature>
<comment type="caution">
    <text evidence="9">The sequence shown here is derived from an EMBL/GenBank/DDBJ whole genome shotgun (WGS) entry which is preliminary data.</text>
</comment>
<dbReference type="PANTHER" id="PTHR33778:SF1">
    <property type="entry name" value="MAGNESIUM TRANSPORTER YHID-RELATED"/>
    <property type="match status" value="1"/>
</dbReference>
<evidence type="ECO:0000256" key="1">
    <source>
        <dbReference type="ARBA" id="ARBA00004651"/>
    </source>
</evidence>
<keyword evidence="5 7" id="KW-1133">Transmembrane helix</keyword>
<feature type="transmembrane region" description="Helical" evidence="7">
    <location>
        <begin position="40"/>
        <end position="63"/>
    </location>
</feature>
<dbReference type="PANTHER" id="PTHR33778">
    <property type="entry name" value="PROTEIN MGTC"/>
    <property type="match status" value="1"/>
</dbReference>
<evidence type="ECO:0000256" key="3">
    <source>
        <dbReference type="ARBA" id="ARBA00022475"/>
    </source>
</evidence>
<proteinExistence type="inferred from homology"/>
<evidence type="ECO:0000256" key="4">
    <source>
        <dbReference type="ARBA" id="ARBA00022692"/>
    </source>
</evidence>